<dbReference type="GeneID" id="4906531"/>
<sequence>MKSQAIVISAYLASILIILLIITYYINILPYSTTINIRTRNYDVYSIIYSKVSWTARELAYTIIDELKASYVVVNITVINITDRQVNSTDYYSIIPNNQNVTLIYEYNVSRLDDNGLFYSYYIKVGFR</sequence>
<protein>
    <recommendedName>
        <fullName evidence="4">DUF1616 domain-containing protein</fullName>
    </recommendedName>
</protein>
<dbReference type="OrthoDB" id="19234at2157"/>
<dbReference type="HOGENOM" id="CLU_159102_0_0_2"/>
<evidence type="ECO:0000313" key="3">
    <source>
        <dbReference type="Proteomes" id="UP000000254"/>
    </source>
</evidence>
<feature type="transmembrane region" description="Helical" evidence="1">
    <location>
        <begin position="6"/>
        <end position="26"/>
    </location>
</feature>
<gene>
    <name evidence="2" type="ordered locus">Smar_1476</name>
</gene>
<dbReference type="RefSeq" id="WP_011839759.1">
    <property type="nucleotide sequence ID" value="NC_009033.1"/>
</dbReference>
<dbReference type="AlphaFoldDB" id="A3DPK5"/>
<proteinExistence type="predicted"/>
<dbReference type="EMBL" id="CP000575">
    <property type="protein sequence ID" value="ABN70565.1"/>
    <property type="molecule type" value="Genomic_DNA"/>
</dbReference>
<keyword evidence="1" id="KW-0472">Membrane</keyword>
<evidence type="ECO:0000313" key="2">
    <source>
        <dbReference type="EMBL" id="ABN70565.1"/>
    </source>
</evidence>
<accession>A3DPK5</accession>
<name>A3DPK5_STAMF</name>
<dbReference type="STRING" id="399550.Smar_1476"/>
<evidence type="ECO:0008006" key="4">
    <source>
        <dbReference type="Google" id="ProtNLM"/>
    </source>
</evidence>
<reference evidence="3" key="1">
    <citation type="journal article" date="2009" name="BMC Genomics">
        <title>The complete genome sequence of Staphylothermus marinus reveals differences in sulfur metabolism among heterotrophic Crenarchaeota.</title>
        <authorList>
            <person name="Anderson I.J."/>
            <person name="Dharmarajan L."/>
            <person name="Rodriguez J."/>
            <person name="Hooper S."/>
            <person name="Porat I."/>
            <person name="Ulrich L.E."/>
            <person name="Elkins J.G."/>
            <person name="Mavromatis K."/>
            <person name="Sun H."/>
            <person name="Land M."/>
            <person name="Lapidus A."/>
            <person name="Lucas S."/>
            <person name="Barry K."/>
            <person name="Huber H."/>
            <person name="Zhulin I.B."/>
            <person name="Whitman W.B."/>
            <person name="Mukhopadhyay B."/>
            <person name="Woese C."/>
            <person name="Bristow J."/>
            <person name="Kyrpides N."/>
        </authorList>
    </citation>
    <scope>NUCLEOTIDE SEQUENCE [LARGE SCALE GENOMIC DNA]</scope>
    <source>
        <strain evidence="3">ATCC 43588 / DSM 3639 / JCM 9404 / F1</strain>
    </source>
</reference>
<keyword evidence="1" id="KW-0812">Transmembrane</keyword>
<organism evidence="2 3">
    <name type="scientific">Staphylothermus marinus (strain ATCC 43588 / DSM 3639 / JCM 9404 / F1)</name>
    <dbReference type="NCBI Taxonomy" id="399550"/>
    <lineage>
        <taxon>Archaea</taxon>
        <taxon>Thermoproteota</taxon>
        <taxon>Thermoprotei</taxon>
        <taxon>Desulfurococcales</taxon>
        <taxon>Desulfurococcaceae</taxon>
        <taxon>Staphylothermus</taxon>
    </lineage>
</organism>
<keyword evidence="1" id="KW-1133">Transmembrane helix</keyword>
<dbReference type="eggNOG" id="arCOG10426">
    <property type="taxonomic scope" value="Archaea"/>
</dbReference>
<dbReference type="Proteomes" id="UP000000254">
    <property type="component" value="Chromosome"/>
</dbReference>
<reference evidence="2 3" key="2">
    <citation type="journal article" date="2009" name="Stand. Genomic Sci.">
        <title>Complete genome sequence of Staphylothermus marinus Stetter and Fiala 1986 type strain F1.</title>
        <authorList>
            <person name="Anderson I.J."/>
            <person name="Sun H."/>
            <person name="Lapidus A."/>
            <person name="Copeland A."/>
            <person name="Glavina Del Rio T."/>
            <person name="Tice H."/>
            <person name="Dalin E."/>
            <person name="Lucas S."/>
            <person name="Barry K."/>
            <person name="Land M."/>
            <person name="Richardson P."/>
            <person name="Huber H."/>
            <person name="Kyrpides N.C."/>
        </authorList>
    </citation>
    <scope>NUCLEOTIDE SEQUENCE [LARGE SCALE GENOMIC DNA]</scope>
    <source>
        <strain evidence="3">ATCC 43588 / DSM 3639 / JCM 9404 / F1</strain>
    </source>
</reference>
<evidence type="ECO:0000256" key="1">
    <source>
        <dbReference type="SAM" id="Phobius"/>
    </source>
</evidence>
<dbReference type="KEGG" id="smr:Smar_1476"/>
<keyword evidence="3" id="KW-1185">Reference proteome</keyword>